<gene>
    <name evidence="8" type="primary">LOC116197515</name>
</gene>
<dbReference type="GO" id="GO:0016747">
    <property type="term" value="F:acyltransferase activity, transferring groups other than amino-acyl groups"/>
    <property type="evidence" value="ECO:0007669"/>
    <property type="project" value="TreeGrafter"/>
</dbReference>
<dbReference type="InterPro" id="IPR001563">
    <property type="entry name" value="Peptidase_S10"/>
</dbReference>
<dbReference type="Gene3D" id="3.40.50.1820">
    <property type="entry name" value="alpha/beta hydrolase"/>
    <property type="match status" value="1"/>
</dbReference>
<keyword evidence="3" id="KW-0645">Protease</keyword>
<dbReference type="PROSITE" id="PS00560">
    <property type="entry name" value="CARBOXYPEPT_SER_HIS"/>
    <property type="match status" value="1"/>
</dbReference>
<dbReference type="GeneID" id="116197515"/>
<keyword evidence="2" id="KW-0121">Carboxypeptidase</keyword>
<dbReference type="PRINTS" id="PR00724">
    <property type="entry name" value="CRBOXYPTASEC"/>
</dbReference>
<dbReference type="PANTHER" id="PTHR11802:SF224">
    <property type="entry name" value="SERINE CARBOXYPEPTIDASE-LIKE 7 ISOFORM X1"/>
    <property type="match status" value="1"/>
</dbReference>
<dbReference type="InterPro" id="IPR029058">
    <property type="entry name" value="AB_hydrolase_fold"/>
</dbReference>
<dbReference type="GO" id="GO:0004185">
    <property type="term" value="F:serine-type carboxypeptidase activity"/>
    <property type="evidence" value="ECO:0007669"/>
    <property type="project" value="InterPro"/>
</dbReference>
<dbReference type="FunFam" id="3.40.50.12670:FF:000001">
    <property type="entry name" value="Carboxypeptidase"/>
    <property type="match status" value="1"/>
</dbReference>
<dbReference type="GO" id="GO:0006508">
    <property type="term" value="P:proteolysis"/>
    <property type="evidence" value="ECO:0007669"/>
    <property type="project" value="UniProtKB-KW"/>
</dbReference>
<dbReference type="AlphaFoldDB" id="A0A6P8CHJ5"/>
<evidence type="ECO:0000256" key="3">
    <source>
        <dbReference type="ARBA" id="ARBA00022670"/>
    </source>
</evidence>
<dbReference type="Pfam" id="PF00450">
    <property type="entry name" value="Peptidase_S10"/>
    <property type="match status" value="1"/>
</dbReference>
<dbReference type="PANTHER" id="PTHR11802">
    <property type="entry name" value="SERINE PROTEASE FAMILY S10 SERINE CARBOXYPEPTIDASE"/>
    <property type="match status" value="1"/>
</dbReference>
<sequence length="500" mass="56687">MYSRSIVVPPLTLGEVCRRRNIEQATGRLRVEEAMLWILLIWFLVLDAIQSQSIVKRLPGFSGELPFRLETGYVGVGQFDDVQLFYYFIESERSPRDDPLVLWLTGGPGCSSLSGLLYEIGPLKFDYVKSRGGNKPTLALNPYSWTKVANIIFLDQPVGTGFSYSTTQEGYYVGDYSSTAETYQFLVKWLRNVHPEFLPNPLYIAGDSYSGVTVPMVVQLVLDGNRAGHLPQLNLKGYALGNPLTDEIGDLNSRVTFAHRLAVISDQLYKALKKNCKGEYVNANLTNVACALALRAYNMSVAKLDSANILEPNCRFMSPKPNIFQWSRNVVGEDLDLIIERMSSQVPPELWCRDDNYILSYIWANDKAVQRALHVREGTKDEWIRCNETSTYAYEVTNVVGYHQNFTRTQLQALVYSGDHDMVVPYVGTEAWIQRLNMSLTTEWEPWLLEGQVAGYTMKYTHDSHVLTYTTVKGAGHTAPEYKPAQCLAMVDRWFAYYPL</sequence>
<comment type="similarity">
    <text evidence="1">Belongs to the peptidase S10 family.</text>
</comment>
<reference evidence="8" key="2">
    <citation type="submission" date="2025-08" db="UniProtKB">
        <authorList>
            <consortium name="RefSeq"/>
        </authorList>
    </citation>
    <scope>IDENTIFICATION</scope>
    <source>
        <tissue evidence="8">Leaf</tissue>
    </source>
</reference>
<evidence type="ECO:0000256" key="4">
    <source>
        <dbReference type="ARBA" id="ARBA00022729"/>
    </source>
</evidence>
<keyword evidence="6" id="KW-0325">Glycoprotein</keyword>
<evidence type="ECO:0000313" key="8">
    <source>
        <dbReference type="RefSeq" id="XP_031383542.1"/>
    </source>
</evidence>
<evidence type="ECO:0000313" key="7">
    <source>
        <dbReference type="Proteomes" id="UP000515151"/>
    </source>
</evidence>
<dbReference type="Gene3D" id="3.40.50.12670">
    <property type="match status" value="1"/>
</dbReference>
<evidence type="ECO:0000256" key="5">
    <source>
        <dbReference type="ARBA" id="ARBA00022801"/>
    </source>
</evidence>
<evidence type="ECO:0000256" key="6">
    <source>
        <dbReference type="ARBA" id="ARBA00023180"/>
    </source>
</evidence>
<dbReference type="FunFam" id="3.40.50.1820:FF:000072">
    <property type="entry name" value="Serine carboxypeptidase-like 19"/>
    <property type="match status" value="1"/>
</dbReference>
<name>A0A6P8CHJ5_PUNGR</name>
<organism evidence="7 8">
    <name type="scientific">Punica granatum</name>
    <name type="common">Pomegranate</name>
    <dbReference type="NCBI Taxonomy" id="22663"/>
    <lineage>
        <taxon>Eukaryota</taxon>
        <taxon>Viridiplantae</taxon>
        <taxon>Streptophyta</taxon>
        <taxon>Embryophyta</taxon>
        <taxon>Tracheophyta</taxon>
        <taxon>Spermatophyta</taxon>
        <taxon>Magnoliopsida</taxon>
        <taxon>eudicotyledons</taxon>
        <taxon>Gunneridae</taxon>
        <taxon>Pentapetalae</taxon>
        <taxon>rosids</taxon>
        <taxon>malvids</taxon>
        <taxon>Myrtales</taxon>
        <taxon>Lythraceae</taxon>
        <taxon>Punica</taxon>
    </lineage>
</organism>
<keyword evidence="4" id="KW-0732">Signal</keyword>
<proteinExistence type="inferred from homology"/>
<keyword evidence="7" id="KW-1185">Reference proteome</keyword>
<protein>
    <submittedName>
        <fullName evidence="8">Serine carboxypeptidase-like 2</fullName>
    </submittedName>
</protein>
<reference evidence="7" key="1">
    <citation type="journal article" date="2020" name="Plant Biotechnol. J.">
        <title>The pomegranate (Punica granatum L.) draft genome dissects genetic divergence between soft- and hard-seeded cultivars.</title>
        <authorList>
            <person name="Luo X."/>
            <person name="Li H."/>
            <person name="Wu Z."/>
            <person name="Yao W."/>
            <person name="Zhao P."/>
            <person name="Cao D."/>
            <person name="Yu H."/>
            <person name="Li K."/>
            <person name="Poudel K."/>
            <person name="Zhao D."/>
            <person name="Zhang F."/>
            <person name="Xia X."/>
            <person name="Chen L."/>
            <person name="Wang Q."/>
            <person name="Jing D."/>
            <person name="Cao S."/>
        </authorList>
    </citation>
    <scope>NUCLEOTIDE SEQUENCE [LARGE SCALE GENOMIC DNA]</scope>
    <source>
        <strain evidence="7">cv. Tunisia</strain>
    </source>
</reference>
<dbReference type="GO" id="GO:0019748">
    <property type="term" value="P:secondary metabolic process"/>
    <property type="evidence" value="ECO:0007669"/>
    <property type="project" value="TreeGrafter"/>
</dbReference>
<dbReference type="SUPFAM" id="SSF53474">
    <property type="entry name" value="alpha/beta-Hydrolases"/>
    <property type="match status" value="1"/>
</dbReference>
<dbReference type="Proteomes" id="UP000515151">
    <property type="component" value="Chromosome 2"/>
</dbReference>
<evidence type="ECO:0000256" key="2">
    <source>
        <dbReference type="ARBA" id="ARBA00022645"/>
    </source>
</evidence>
<keyword evidence="5" id="KW-0378">Hydrolase</keyword>
<dbReference type="RefSeq" id="XP_031383542.1">
    <property type="nucleotide sequence ID" value="XM_031527682.1"/>
</dbReference>
<evidence type="ECO:0000256" key="1">
    <source>
        <dbReference type="ARBA" id="ARBA00009431"/>
    </source>
</evidence>
<dbReference type="InterPro" id="IPR033124">
    <property type="entry name" value="Ser_caboxypep_his_AS"/>
</dbReference>
<dbReference type="OrthoDB" id="443318at2759"/>
<accession>A0A6P8CHJ5</accession>